<sequence>MSEISPALKSRLHHVRPPAVSTLPARLFLAAVVAFIVYGSLFPFDFSGQAQSLEMFFAESRIFANRADATDNFILFLPLGVAVHLAFRSYAARATAVLLAVLLLALGIQLLQLYLPSRIASVADAFWNTAGLAVGLLVAARVRHALRAQLSADTAHRDLFLVCLVLLWFLYESFPFVPTLDIGLLRAHVKSVVFAPPFEPMRLFQHGLAATLVGIAVTRIGMLRRPVAGVIGLGVVAVGLEVLVAYGSLRRETLLGIVAGLAAGFVVGRRVSARSHDLAFALALGAYLITVLTPYRGQALDGGFTLTPFSHLVWRGVLKEVPPAAFEALAIGAMLWAGMAGPARWRQRPLLWSALVVLLLLVLEWVRVALVGVHGDTTTLAIALMLVPAAVALHAGAGGEAPVAAVEPLSPPQSQSTRAGHPLLPLAATAAVLTLAMWLVLQLPGIPYNLKKLFGEHALAGAAVFSLALLWLGGGPWLAARAVLQLDARRRHGAFWTPLMVIGLALVSYALVNIATPAIMLEKIIGAPDLYRRVVDDNYWGEAWRAGLAGWPRVAVDAAERLVRFVALYAVFAIPLVIGLAVIARRDRRARVIVLVLCLLPFWVLAKYVVLDWAITDNLTELVVDGGAFYLALAVALFAANAVLIGGGLGRLPVMAAATAALLGASWMLLNHAIETVVINGGRVFGGLQFLLGADRTTLLAAPELFARWGALYLAALAAVVAGIVLARRLRPLPAAS</sequence>
<dbReference type="InterPro" id="IPR006976">
    <property type="entry name" value="VanZ-like"/>
</dbReference>
<feature type="transmembrane region" description="Helical" evidence="1">
    <location>
        <begin position="94"/>
        <end position="113"/>
    </location>
</feature>
<feature type="transmembrane region" description="Helical" evidence="1">
    <location>
        <begin position="20"/>
        <end position="41"/>
    </location>
</feature>
<dbReference type="RefSeq" id="WP_099786767.1">
    <property type="nucleotide sequence ID" value="NZ_JBHLYV010000100.1"/>
</dbReference>
<evidence type="ECO:0000259" key="2">
    <source>
        <dbReference type="Pfam" id="PF04892"/>
    </source>
</evidence>
<feature type="transmembrane region" description="Helical" evidence="1">
    <location>
        <begin position="253"/>
        <end position="271"/>
    </location>
</feature>
<feature type="transmembrane region" description="Helical" evidence="1">
    <location>
        <begin position="69"/>
        <end position="87"/>
    </location>
</feature>
<evidence type="ECO:0000313" key="3">
    <source>
        <dbReference type="EMBL" id="PIL46964.1"/>
    </source>
</evidence>
<feature type="transmembrane region" description="Helical" evidence="1">
    <location>
        <begin position="324"/>
        <end position="343"/>
    </location>
</feature>
<dbReference type="EMBL" id="PDOC01000001">
    <property type="protein sequence ID" value="PIL46964.1"/>
    <property type="molecule type" value="Genomic_DNA"/>
</dbReference>
<keyword evidence="1" id="KW-0812">Transmembrane</keyword>
<feature type="domain" description="VanZ-like" evidence="2">
    <location>
        <begin position="30"/>
        <end position="140"/>
    </location>
</feature>
<feature type="transmembrane region" description="Helical" evidence="1">
    <location>
        <begin position="493"/>
        <end position="512"/>
    </location>
</feature>
<feature type="transmembrane region" description="Helical" evidence="1">
    <location>
        <begin position="453"/>
        <end position="472"/>
    </location>
</feature>
<proteinExistence type="predicted"/>
<feature type="transmembrane region" description="Helical" evidence="1">
    <location>
        <begin position="125"/>
        <end position="142"/>
    </location>
</feature>
<evidence type="ECO:0000256" key="1">
    <source>
        <dbReference type="SAM" id="Phobius"/>
    </source>
</evidence>
<dbReference type="AlphaFoldDB" id="A0A2G8TLU9"/>
<accession>A0A2G8TLU9</accession>
<feature type="transmembrane region" description="Helical" evidence="1">
    <location>
        <begin position="227"/>
        <end position="247"/>
    </location>
</feature>
<comment type="caution">
    <text evidence="3">The sequence shown here is derived from an EMBL/GenBank/DDBJ whole genome shotgun (WGS) entry which is preliminary data.</text>
</comment>
<feature type="transmembrane region" description="Helical" evidence="1">
    <location>
        <begin position="203"/>
        <end position="220"/>
    </location>
</feature>
<feature type="transmembrane region" description="Helical" evidence="1">
    <location>
        <begin position="562"/>
        <end position="583"/>
    </location>
</feature>
<feature type="transmembrane region" description="Helical" evidence="1">
    <location>
        <begin position="380"/>
        <end position="403"/>
    </location>
</feature>
<gene>
    <name evidence="3" type="ORF">CR105_02110</name>
</gene>
<reference evidence="3 4" key="1">
    <citation type="submission" date="2017-10" db="EMBL/GenBank/DDBJ databases">
        <title>Massilia psychrophilum sp. nov., a novel purple-pigmented bacterium isolated from Tianshan glacier, Xinjiang Municipality, China.</title>
        <authorList>
            <person name="Wang H."/>
        </authorList>
    </citation>
    <scope>NUCLEOTIDE SEQUENCE [LARGE SCALE GENOMIC DNA]</scope>
    <source>
        <strain evidence="3 4">JCM 30074</strain>
    </source>
</reference>
<dbReference type="OrthoDB" id="7055135at2"/>
<keyword evidence="1" id="KW-0472">Membrane</keyword>
<dbReference type="Pfam" id="PF04892">
    <property type="entry name" value="VanZ"/>
    <property type="match status" value="1"/>
</dbReference>
<feature type="transmembrane region" description="Helical" evidence="1">
    <location>
        <begin position="706"/>
        <end position="727"/>
    </location>
</feature>
<protein>
    <recommendedName>
        <fullName evidence="2">VanZ-like domain-containing protein</fullName>
    </recommendedName>
</protein>
<organism evidence="3 4">
    <name type="scientific">Massilia eurypsychrophila</name>
    <dbReference type="NCBI Taxonomy" id="1485217"/>
    <lineage>
        <taxon>Bacteria</taxon>
        <taxon>Pseudomonadati</taxon>
        <taxon>Pseudomonadota</taxon>
        <taxon>Betaproteobacteria</taxon>
        <taxon>Burkholderiales</taxon>
        <taxon>Oxalobacteraceae</taxon>
        <taxon>Telluria group</taxon>
        <taxon>Massilia</taxon>
    </lineage>
</organism>
<dbReference type="Proteomes" id="UP000230390">
    <property type="component" value="Unassembled WGS sequence"/>
</dbReference>
<keyword evidence="1" id="KW-1133">Transmembrane helix</keyword>
<feature type="transmembrane region" description="Helical" evidence="1">
    <location>
        <begin position="350"/>
        <end position="368"/>
    </location>
</feature>
<feature type="transmembrane region" description="Helical" evidence="1">
    <location>
        <begin position="423"/>
        <end position="441"/>
    </location>
</feature>
<name>A0A2G8TLU9_9BURK</name>
<feature type="transmembrane region" description="Helical" evidence="1">
    <location>
        <begin position="278"/>
        <end position="295"/>
    </location>
</feature>
<feature type="transmembrane region" description="Helical" evidence="1">
    <location>
        <begin position="592"/>
        <end position="615"/>
    </location>
</feature>
<keyword evidence="4" id="KW-1185">Reference proteome</keyword>
<feature type="transmembrane region" description="Helical" evidence="1">
    <location>
        <begin position="627"/>
        <end position="645"/>
    </location>
</feature>
<evidence type="ECO:0000313" key="4">
    <source>
        <dbReference type="Proteomes" id="UP000230390"/>
    </source>
</evidence>